<evidence type="ECO:0000313" key="5">
    <source>
        <dbReference type="Proteomes" id="UP001175271"/>
    </source>
</evidence>
<evidence type="ECO:0000256" key="2">
    <source>
        <dbReference type="SAM" id="Phobius"/>
    </source>
</evidence>
<keyword evidence="2" id="KW-0472">Membrane</keyword>
<evidence type="ECO:0000313" key="4">
    <source>
        <dbReference type="EMBL" id="KAK0393406.1"/>
    </source>
</evidence>
<feature type="domain" description="Nematode cuticle collagen N-terminal" evidence="3">
    <location>
        <begin position="8"/>
        <end position="60"/>
    </location>
</feature>
<evidence type="ECO:0000256" key="1">
    <source>
        <dbReference type="ARBA" id="ARBA00022737"/>
    </source>
</evidence>
<comment type="caution">
    <text evidence="4">The sequence shown here is derived from an EMBL/GenBank/DDBJ whole genome shotgun (WGS) entry which is preliminary data.</text>
</comment>
<gene>
    <name evidence="4" type="ORF">QR680_000196</name>
</gene>
<dbReference type="EMBL" id="JAUCMV010000005">
    <property type="protein sequence ID" value="KAK0393406.1"/>
    <property type="molecule type" value="Genomic_DNA"/>
</dbReference>
<reference evidence="4" key="1">
    <citation type="submission" date="2023-06" db="EMBL/GenBank/DDBJ databases">
        <title>Genomic analysis of the entomopathogenic nematode Steinernema hermaphroditum.</title>
        <authorList>
            <person name="Schwarz E.M."/>
            <person name="Heppert J.K."/>
            <person name="Baniya A."/>
            <person name="Schwartz H.T."/>
            <person name="Tan C.-H."/>
            <person name="Antoshechkin I."/>
            <person name="Sternberg P.W."/>
            <person name="Goodrich-Blair H."/>
            <person name="Dillman A.R."/>
        </authorList>
    </citation>
    <scope>NUCLEOTIDE SEQUENCE</scope>
    <source>
        <strain evidence="4">PS9179</strain>
        <tissue evidence="4">Whole animal</tissue>
    </source>
</reference>
<dbReference type="Pfam" id="PF01484">
    <property type="entry name" value="Col_cuticle_N"/>
    <property type="match status" value="1"/>
</dbReference>
<keyword evidence="2" id="KW-0812">Transmembrane</keyword>
<dbReference type="GO" id="GO:0042302">
    <property type="term" value="F:structural constituent of cuticle"/>
    <property type="evidence" value="ECO:0007669"/>
    <property type="project" value="InterPro"/>
</dbReference>
<accession>A0AA39LD67</accession>
<evidence type="ECO:0000259" key="3">
    <source>
        <dbReference type="SMART" id="SM01088"/>
    </source>
</evidence>
<keyword evidence="1" id="KW-0677">Repeat</keyword>
<protein>
    <recommendedName>
        <fullName evidence="3">Nematode cuticle collagen N-terminal domain-containing protein</fullName>
    </recommendedName>
</protein>
<name>A0AA39LD67_9BILA</name>
<dbReference type="InterPro" id="IPR002486">
    <property type="entry name" value="Col_cuticle_N"/>
</dbReference>
<organism evidence="4 5">
    <name type="scientific">Steinernema hermaphroditum</name>
    <dbReference type="NCBI Taxonomy" id="289476"/>
    <lineage>
        <taxon>Eukaryota</taxon>
        <taxon>Metazoa</taxon>
        <taxon>Ecdysozoa</taxon>
        <taxon>Nematoda</taxon>
        <taxon>Chromadorea</taxon>
        <taxon>Rhabditida</taxon>
        <taxon>Tylenchina</taxon>
        <taxon>Panagrolaimomorpha</taxon>
        <taxon>Strongyloidoidea</taxon>
        <taxon>Steinernematidae</taxon>
        <taxon>Steinernema</taxon>
    </lineage>
</organism>
<sequence>MLVPSSRRATFLASVASTVSVLTIIVALPLMHHYVQRTTSLMLSNVEMCKLESRDIWKQMNLASTRSVRKARLKDQPEHVDNKERMESRELMVHPDWTEFVVRTGNIYPLLLRERTLVRSVHLAHLDHPACPDLKDLADLPDHRDATANPEKTIAPAHLDRLVFVESLDRPGLRDPSVIAERFSTVPLLALPVPLAELALAERLAVVVTTESPESAAKLEFADSLENVELPEMPVFPDLQALLEILETLDLVLIARTALVGFLTVELQHPPRSPMYLK</sequence>
<dbReference type="Proteomes" id="UP001175271">
    <property type="component" value="Unassembled WGS sequence"/>
</dbReference>
<feature type="transmembrane region" description="Helical" evidence="2">
    <location>
        <begin position="12"/>
        <end position="35"/>
    </location>
</feature>
<dbReference type="AlphaFoldDB" id="A0AA39LD67"/>
<proteinExistence type="predicted"/>
<dbReference type="SMART" id="SM01088">
    <property type="entry name" value="Col_cuticle_N"/>
    <property type="match status" value="1"/>
</dbReference>
<keyword evidence="2" id="KW-1133">Transmembrane helix</keyword>
<keyword evidence="5" id="KW-1185">Reference proteome</keyword>